<dbReference type="Proteomes" id="UP000192591">
    <property type="component" value="Unassembled WGS sequence"/>
</dbReference>
<protein>
    <recommendedName>
        <fullName evidence="3">Immunity protein Imm1</fullName>
    </recommendedName>
</protein>
<keyword evidence="2" id="KW-1185">Reference proteome</keyword>
<dbReference type="InterPro" id="IPR025680">
    <property type="entry name" value="DddI"/>
</dbReference>
<name>A0A1V9A4Y7_SACPI</name>
<evidence type="ECO:0000313" key="1">
    <source>
        <dbReference type="EMBL" id="OQO92189.1"/>
    </source>
</evidence>
<evidence type="ECO:0000313" key="2">
    <source>
        <dbReference type="Proteomes" id="UP000192591"/>
    </source>
</evidence>
<dbReference type="STRING" id="1962155.B1813_08040"/>
<organism evidence="1 2">
    <name type="scientific">Saccharomonospora piscinae</name>
    <dbReference type="NCBI Taxonomy" id="687388"/>
    <lineage>
        <taxon>Bacteria</taxon>
        <taxon>Bacillati</taxon>
        <taxon>Actinomycetota</taxon>
        <taxon>Actinomycetes</taxon>
        <taxon>Pseudonocardiales</taxon>
        <taxon>Pseudonocardiaceae</taxon>
        <taxon>Saccharomonospora</taxon>
    </lineage>
</organism>
<proteinExistence type="predicted"/>
<reference evidence="1 2" key="1">
    <citation type="submission" date="2017-02" db="EMBL/GenBank/DDBJ databases">
        <title>Draft genome of Saccharomonospora sp. 154.</title>
        <authorList>
            <person name="Alonso-Carmona G.S."/>
            <person name="De La Haba R."/>
            <person name="Vera-Gargallo B."/>
            <person name="Sandoval-Trujillo A.H."/>
            <person name="Ramirez-Duran N."/>
            <person name="Ventosa A."/>
        </authorList>
    </citation>
    <scope>NUCLEOTIDE SEQUENCE [LARGE SCALE GENOMIC DNA]</scope>
    <source>
        <strain evidence="1 2">LRS4.154</strain>
    </source>
</reference>
<gene>
    <name evidence="1" type="ORF">B1813_08040</name>
</gene>
<comment type="caution">
    <text evidence="1">The sequence shown here is derived from an EMBL/GenBank/DDBJ whole genome shotgun (WGS) entry which is preliminary data.</text>
</comment>
<sequence length="139" mass="15315">MSITAGWAVIREDGSYEGMNATLETPEDVVAFVQRVAAADPYADSIRVVHNDRPFWDAEQGFTDHDVFAAIVDGFGYLSHQDSDHAKAYPLGDPEAAGCEFDDEEFPAGSGLVLEQFTAALVEFLRTTKRPTNIEWTAR</sequence>
<evidence type="ECO:0008006" key="3">
    <source>
        <dbReference type="Google" id="ProtNLM"/>
    </source>
</evidence>
<dbReference type="Pfam" id="PF14430">
    <property type="entry name" value="Imm1"/>
    <property type="match status" value="1"/>
</dbReference>
<dbReference type="AlphaFoldDB" id="A0A1V9A4Y7"/>
<dbReference type="RefSeq" id="WP_081191296.1">
    <property type="nucleotide sequence ID" value="NZ_MWIH01000005.1"/>
</dbReference>
<accession>A0A1V9A4Y7</accession>
<dbReference type="EMBL" id="MWIH01000005">
    <property type="protein sequence ID" value="OQO92189.1"/>
    <property type="molecule type" value="Genomic_DNA"/>
</dbReference>